<gene>
    <name evidence="1" type="ORF">RHMOL_Rhmol10G0208300</name>
</gene>
<evidence type="ECO:0000313" key="2">
    <source>
        <dbReference type="Proteomes" id="UP001062846"/>
    </source>
</evidence>
<comment type="caution">
    <text evidence="1">The sequence shown here is derived from an EMBL/GenBank/DDBJ whole genome shotgun (WGS) entry which is preliminary data.</text>
</comment>
<organism evidence="1 2">
    <name type="scientific">Rhododendron molle</name>
    <name type="common">Chinese azalea</name>
    <name type="synonym">Azalea mollis</name>
    <dbReference type="NCBI Taxonomy" id="49168"/>
    <lineage>
        <taxon>Eukaryota</taxon>
        <taxon>Viridiplantae</taxon>
        <taxon>Streptophyta</taxon>
        <taxon>Embryophyta</taxon>
        <taxon>Tracheophyta</taxon>
        <taxon>Spermatophyta</taxon>
        <taxon>Magnoliopsida</taxon>
        <taxon>eudicotyledons</taxon>
        <taxon>Gunneridae</taxon>
        <taxon>Pentapetalae</taxon>
        <taxon>asterids</taxon>
        <taxon>Ericales</taxon>
        <taxon>Ericaceae</taxon>
        <taxon>Ericoideae</taxon>
        <taxon>Rhodoreae</taxon>
        <taxon>Rhododendron</taxon>
    </lineage>
</organism>
<keyword evidence="2" id="KW-1185">Reference proteome</keyword>
<dbReference type="Proteomes" id="UP001062846">
    <property type="component" value="Chromosome 10"/>
</dbReference>
<protein>
    <submittedName>
        <fullName evidence="1">Uncharacterized protein</fullName>
    </submittedName>
</protein>
<proteinExistence type="predicted"/>
<reference evidence="1" key="1">
    <citation type="submission" date="2022-02" db="EMBL/GenBank/DDBJ databases">
        <title>Plant Genome Project.</title>
        <authorList>
            <person name="Zhang R.-G."/>
        </authorList>
    </citation>
    <scope>NUCLEOTIDE SEQUENCE</scope>
    <source>
        <strain evidence="1">AT1</strain>
    </source>
</reference>
<dbReference type="EMBL" id="CM046397">
    <property type="protein sequence ID" value="KAI8535876.1"/>
    <property type="molecule type" value="Genomic_DNA"/>
</dbReference>
<evidence type="ECO:0000313" key="1">
    <source>
        <dbReference type="EMBL" id="KAI8535876.1"/>
    </source>
</evidence>
<name>A0ACC0M528_RHOML</name>
<accession>A0ACC0M528</accession>
<sequence>MDEHCSTKISDFGLAKLSKAADQTKTYTRIRGRRGYVALEWHRKLPITVKADVYSFGIMLLEIICGRKCLNWSCSEDEPVLENWVSPPRPTSFLSAI</sequence>